<feature type="transmembrane region" description="Helical" evidence="1">
    <location>
        <begin position="946"/>
        <end position="966"/>
    </location>
</feature>
<evidence type="ECO:0000313" key="4">
    <source>
        <dbReference type="Proteomes" id="UP001595791"/>
    </source>
</evidence>
<reference evidence="4" key="1">
    <citation type="journal article" date="2019" name="Int. J. Syst. Evol. Microbiol.">
        <title>The Global Catalogue of Microorganisms (GCM) 10K type strain sequencing project: providing services to taxonomists for standard genome sequencing and annotation.</title>
        <authorList>
            <consortium name="The Broad Institute Genomics Platform"/>
            <consortium name="The Broad Institute Genome Sequencing Center for Infectious Disease"/>
            <person name="Wu L."/>
            <person name="Ma J."/>
        </authorList>
    </citation>
    <scope>NUCLEOTIDE SEQUENCE [LARGE SCALE GENOMIC DNA]</scope>
    <source>
        <strain evidence="4">LMG 29894</strain>
    </source>
</reference>
<evidence type="ECO:0000256" key="1">
    <source>
        <dbReference type="SAM" id="Phobius"/>
    </source>
</evidence>
<dbReference type="EMBL" id="JBHSBU010000002">
    <property type="protein sequence ID" value="MFC4161767.1"/>
    <property type="molecule type" value="Genomic_DNA"/>
</dbReference>
<keyword evidence="1" id="KW-0812">Transmembrane</keyword>
<name>A0ABV8MYG1_9NEIS</name>
<feature type="transmembrane region" description="Helical" evidence="1">
    <location>
        <begin position="998"/>
        <end position="1016"/>
    </location>
</feature>
<feature type="transmembrane region" description="Helical" evidence="1">
    <location>
        <begin position="919"/>
        <end position="940"/>
    </location>
</feature>
<organism evidence="3 4">
    <name type="scientific">Chitinimonas lacunae</name>
    <dbReference type="NCBI Taxonomy" id="1963018"/>
    <lineage>
        <taxon>Bacteria</taxon>
        <taxon>Pseudomonadati</taxon>
        <taxon>Pseudomonadota</taxon>
        <taxon>Betaproteobacteria</taxon>
        <taxon>Neisseriales</taxon>
        <taxon>Chitinibacteraceae</taxon>
        <taxon>Chitinimonas</taxon>
    </lineage>
</organism>
<feature type="chain" id="PRO_5046320438" evidence="2">
    <location>
        <begin position="28"/>
        <end position="1096"/>
    </location>
</feature>
<feature type="transmembrane region" description="Helical" evidence="1">
    <location>
        <begin position="888"/>
        <end position="907"/>
    </location>
</feature>
<proteinExistence type="predicted"/>
<feature type="transmembrane region" description="Helical" evidence="1">
    <location>
        <begin position="865"/>
        <end position="882"/>
    </location>
</feature>
<keyword evidence="2" id="KW-0732">Signal</keyword>
<evidence type="ECO:0000256" key="2">
    <source>
        <dbReference type="SAM" id="SignalP"/>
    </source>
</evidence>
<gene>
    <name evidence="3" type="ORF">ACFOW7_20735</name>
</gene>
<keyword evidence="1" id="KW-1133">Transmembrane helix</keyword>
<dbReference type="Proteomes" id="UP001595791">
    <property type="component" value="Unassembled WGS sequence"/>
</dbReference>
<dbReference type="RefSeq" id="WP_378168260.1">
    <property type="nucleotide sequence ID" value="NZ_JBHSBU010000002.1"/>
</dbReference>
<feature type="signal peptide" evidence="2">
    <location>
        <begin position="1"/>
        <end position="27"/>
    </location>
</feature>
<comment type="caution">
    <text evidence="3">The sequence shown here is derived from an EMBL/GenBank/DDBJ whole genome shotgun (WGS) entry which is preliminary data.</text>
</comment>
<protein>
    <submittedName>
        <fullName evidence="3">Uncharacterized protein</fullName>
    </submittedName>
</protein>
<feature type="transmembrane region" description="Helical" evidence="1">
    <location>
        <begin position="973"/>
        <end position="992"/>
    </location>
</feature>
<feature type="transmembrane region" description="Helical" evidence="1">
    <location>
        <begin position="1037"/>
        <end position="1061"/>
    </location>
</feature>
<evidence type="ECO:0000313" key="3">
    <source>
        <dbReference type="EMBL" id="MFC4161767.1"/>
    </source>
</evidence>
<accession>A0ABV8MYG1</accession>
<keyword evidence="1" id="KW-0472">Membrane</keyword>
<keyword evidence="4" id="KW-1185">Reference proteome</keyword>
<sequence length="1096" mass="120122">MTRRPCLSFFRLLFVLLLWLSGLSSHADTVAAFGQPLVPGYWGRVEQPIEPGNPLYADRYQLRAKLLPRLASATVVERGVDLGLTAAGERRQPLAVPAGVSLADFDELWIDHGAPGRCDIRLELSAGAVQLRGESLLDRDGVLLNLQPSQAVWMEKDFLYLLRRQLGLADDGHWRYARDGDFTVMQKRFHVPLSYAETLEFEFPSGTVLSGINLFISEGEHQRPSRLLSGGDFTSDTHDDGVRTRVRLHLGQTMTDYRNRNQSVYLAEALVFYQGTPEQVVRDKPLRRMTLIGAQAPQQAVVTGSAVPLALQTRQLTATGWRTVADLRTRAREHDNGMPLRSAVLTAEGDALCRPSFERVRLVKLAEVGLPRYQVDTARLLETLGGPFLLRPGDPDRLEWLAFAAQLPLAQAKPLPQRREEGEFELAGWGATLRLDGPRAVPTVGADGLTFKDSGTVTLDWAVDIAVAPELRLTVQLTHGAAQFPSLPLDVELADGRRVELRLQPNRPLWLGHYLPPTSRIRSLRLRFVPGETAGPWTLGDLSVFRPYLVPATAAFASPRPGWGKFSPTIEAARAAPTDQLGTEAGRLVATLQPDGSVERLLQWRTPLGLPARDLLQLRLDYRLDTALAQGCWLELAMTGSQGGRYQRQWCPHDGSIEEGLAPAMAAHFAPDETVEAIEWRARLQVEQPAQTGFAVSVGLSSRPSARAVLERGVALQLGAERRLPQPLSATVQAAFEGGGVPVWLDYGQWAVGTGQRMPLLRLAENELFELKRLTLLGSALLSPAVENWRVSLRPPAPPPGPGKLSKLAGGLVAGVLLWLGWRYGVLQSLWRTVVALLRWLVWALSHTLGLAGRMLSRLASRSRWLNYGAVLLALALLWLAGAGARGAVWLGGGGIFLLLASGWHLGRWSGLAPLHQALGRRWLMLAWLGWAAWMVGAYGLPRDGLVLAALLGPLWCYSVMLRGGVARALRSVRLAPVLLLLAALACYLLGLSRKAEAGESAWFTAGALLLIGLWWKLSRMAQPWVTRRWPILAGRLYSAPGGPLFLGGLLALAASAVLLWLGMSQLAAHVATLFFYQLCLGAAFDVVAHWRQRTV</sequence>
<feature type="transmembrane region" description="Helical" evidence="1">
    <location>
        <begin position="1067"/>
        <end position="1089"/>
    </location>
</feature>
<feature type="transmembrane region" description="Helical" evidence="1">
    <location>
        <begin position="834"/>
        <end position="853"/>
    </location>
</feature>